<dbReference type="AlphaFoldDB" id="A0AAN9SUU7"/>
<evidence type="ECO:0000313" key="1">
    <source>
        <dbReference type="EMBL" id="KAK7406819.1"/>
    </source>
</evidence>
<evidence type="ECO:0000313" key="2">
    <source>
        <dbReference type="Proteomes" id="UP001386955"/>
    </source>
</evidence>
<accession>A0AAN9SUU7</accession>
<organism evidence="1 2">
    <name type="scientific">Psophocarpus tetragonolobus</name>
    <name type="common">Winged bean</name>
    <name type="synonym">Dolichos tetragonolobus</name>
    <dbReference type="NCBI Taxonomy" id="3891"/>
    <lineage>
        <taxon>Eukaryota</taxon>
        <taxon>Viridiplantae</taxon>
        <taxon>Streptophyta</taxon>
        <taxon>Embryophyta</taxon>
        <taxon>Tracheophyta</taxon>
        <taxon>Spermatophyta</taxon>
        <taxon>Magnoliopsida</taxon>
        <taxon>eudicotyledons</taxon>
        <taxon>Gunneridae</taxon>
        <taxon>Pentapetalae</taxon>
        <taxon>rosids</taxon>
        <taxon>fabids</taxon>
        <taxon>Fabales</taxon>
        <taxon>Fabaceae</taxon>
        <taxon>Papilionoideae</taxon>
        <taxon>50 kb inversion clade</taxon>
        <taxon>NPAAA clade</taxon>
        <taxon>indigoferoid/millettioid clade</taxon>
        <taxon>Phaseoleae</taxon>
        <taxon>Psophocarpus</taxon>
    </lineage>
</organism>
<dbReference type="Proteomes" id="UP001386955">
    <property type="component" value="Unassembled WGS sequence"/>
</dbReference>
<keyword evidence="2" id="KW-1185">Reference proteome</keyword>
<reference evidence="1 2" key="1">
    <citation type="submission" date="2024-01" db="EMBL/GenBank/DDBJ databases">
        <title>The genomes of 5 underutilized Papilionoideae crops provide insights into root nodulation and disease resistanc.</title>
        <authorList>
            <person name="Jiang F."/>
        </authorList>
    </citation>
    <scope>NUCLEOTIDE SEQUENCE [LARGE SCALE GENOMIC DNA]</scope>
    <source>
        <strain evidence="1">DUOXIRENSHENG_FW03</strain>
        <tissue evidence="1">Leaves</tissue>
    </source>
</reference>
<gene>
    <name evidence="1" type="ORF">VNO78_08452</name>
</gene>
<dbReference type="EMBL" id="JAYMYS010000002">
    <property type="protein sequence ID" value="KAK7406819.1"/>
    <property type="molecule type" value="Genomic_DNA"/>
</dbReference>
<name>A0AAN9SUU7_PSOTE</name>
<protein>
    <submittedName>
        <fullName evidence="1">Uncharacterized protein</fullName>
    </submittedName>
</protein>
<comment type="caution">
    <text evidence="1">The sequence shown here is derived from an EMBL/GenBank/DDBJ whole genome shotgun (WGS) entry which is preliminary data.</text>
</comment>
<proteinExistence type="predicted"/>
<sequence>MKCSQCRSTNPQLNELHVDVYSSNLQSAIHQAMGSLVLEQSGGPAENWHVSKLGAEKARIEEENGNGGLVFALAYDDSPKTAHQTQVARSRESLWSRNIIRTPLDSS</sequence>